<evidence type="ECO:0000313" key="2">
    <source>
        <dbReference type="EMBL" id="KAG8074607.1"/>
    </source>
</evidence>
<evidence type="ECO:0000256" key="1">
    <source>
        <dbReference type="SAM" id="MobiDB-lite"/>
    </source>
</evidence>
<dbReference type="Proteomes" id="UP000729402">
    <property type="component" value="Unassembled WGS sequence"/>
</dbReference>
<organism evidence="2 3">
    <name type="scientific">Zizania palustris</name>
    <name type="common">Northern wild rice</name>
    <dbReference type="NCBI Taxonomy" id="103762"/>
    <lineage>
        <taxon>Eukaryota</taxon>
        <taxon>Viridiplantae</taxon>
        <taxon>Streptophyta</taxon>
        <taxon>Embryophyta</taxon>
        <taxon>Tracheophyta</taxon>
        <taxon>Spermatophyta</taxon>
        <taxon>Magnoliopsida</taxon>
        <taxon>Liliopsida</taxon>
        <taxon>Poales</taxon>
        <taxon>Poaceae</taxon>
        <taxon>BOP clade</taxon>
        <taxon>Oryzoideae</taxon>
        <taxon>Oryzeae</taxon>
        <taxon>Zizaniinae</taxon>
        <taxon>Zizania</taxon>
    </lineage>
</organism>
<proteinExistence type="predicted"/>
<sequence length="99" mass="11049">MPASSRPAWPDEASSTLRDAPPPLRERRSLLCLSTTPASEFRPNRRRCHVESGDLSSERHLHLGTAGRSPPDSRRVTRVTSPPLNASVIFNLECKTYQI</sequence>
<dbReference type="AlphaFoldDB" id="A0A8J5SRX4"/>
<accession>A0A8J5SRX4</accession>
<evidence type="ECO:0000313" key="3">
    <source>
        <dbReference type="Proteomes" id="UP000729402"/>
    </source>
</evidence>
<reference evidence="2" key="1">
    <citation type="journal article" date="2021" name="bioRxiv">
        <title>Whole Genome Assembly and Annotation of Northern Wild Rice, Zizania palustris L., Supports a Whole Genome Duplication in the Zizania Genus.</title>
        <authorList>
            <person name="Haas M."/>
            <person name="Kono T."/>
            <person name="Macchietto M."/>
            <person name="Millas R."/>
            <person name="McGilp L."/>
            <person name="Shao M."/>
            <person name="Duquette J."/>
            <person name="Hirsch C.N."/>
            <person name="Kimball J."/>
        </authorList>
    </citation>
    <scope>NUCLEOTIDE SEQUENCE</scope>
    <source>
        <tissue evidence="2">Fresh leaf tissue</tissue>
    </source>
</reference>
<gene>
    <name evidence="2" type="ORF">GUJ93_ZPchr0006g40791</name>
</gene>
<comment type="caution">
    <text evidence="2">The sequence shown here is derived from an EMBL/GenBank/DDBJ whole genome shotgun (WGS) entry which is preliminary data.</text>
</comment>
<name>A0A8J5SRX4_ZIZPA</name>
<feature type="compositionally biased region" description="Basic and acidic residues" evidence="1">
    <location>
        <begin position="52"/>
        <end position="61"/>
    </location>
</feature>
<reference evidence="2" key="2">
    <citation type="submission" date="2021-02" db="EMBL/GenBank/DDBJ databases">
        <authorList>
            <person name="Kimball J.A."/>
            <person name="Haas M.W."/>
            <person name="Macchietto M."/>
            <person name="Kono T."/>
            <person name="Duquette J."/>
            <person name="Shao M."/>
        </authorList>
    </citation>
    <scope>NUCLEOTIDE SEQUENCE</scope>
    <source>
        <tissue evidence="2">Fresh leaf tissue</tissue>
    </source>
</reference>
<dbReference type="EMBL" id="JAAALK010000283">
    <property type="protein sequence ID" value="KAG8074607.1"/>
    <property type="molecule type" value="Genomic_DNA"/>
</dbReference>
<protein>
    <submittedName>
        <fullName evidence="2">Uncharacterized protein</fullName>
    </submittedName>
</protein>
<keyword evidence="3" id="KW-1185">Reference proteome</keyword>
<feature type="region of interest" description="Disordered" evidence="1">
    <location>
        <begin position="1"/>
        <end position="31"/>
    </location>
</feature>
<feature type="region of interest" description="Disordered" evidence="1">
    <location>
        <begin position="52"/>
        <end position="80"/>
    </location>
</feature>